<keyword evidence="3" id="KW-0734">Signal transduction inhibitor</keyword>
<comment type="pathway">
    <text evidence="1">Protein modification; protein ubiquitination.</text>
</comment>
<dbReference type="PANTHER" id="PTHR10155">
    <property type="entry name" value="PHOSPHATIDYLINOSITOL 3-KINASE REGULATORY SUBUNIT"/>
    <property type="match status" value="1"/>
</dbReference>
<evidence type="ECO:0000256" key="1">
    <source>
        <dbReference type="ARBA" id="ARBA00004906"/>
    </source>
</evidence>
<dbReference type="GO" id="GO:0046426">
    <property type="term" value="P:negative regulation of receptor signaling pathway via JAK-STAT"/>
    <property type="evidence" value="ECO:0007669"/>
    <property type="project" value="Ensembl"/>
</dbReference>
<dbReference type="Pfam" id="PF00017">
    <property type="entry name" value="SH2"/>
    <property type="match status" value="1"/>
</dbReference>
<keyword evidence="5 6" id="KW-0727">SH2 domain</keyword>
<keyword evidence="11" id="KW-1185">Reference proteome</keyword>
<dbReference type="Gene3D" id="1.10.750.20">
    <property type="entry name" value="SOCS box"/>
    <property type="match status" value="1"/>
</dbReference>
<dbReference type="AlphaFoldDB" id="A0A8C5BKS4"/>
<evidence type="ECO:0000313" key="11">
    <source>
        <dbReference type="Proteomes" id="UP000694546"/>
    </source>
</evidence>
<dbReference type="UniPathway" id="UPA00143"/>
<evidence type="ECO:0000256" key="3">
    <source>
        <dbReference type="ARBA" id="ARBA00022700"/>
    </source>
</evidence>
<reference evidence="10" key="1">
    <citation type="submission" date="2025-08" db="UniProtKB">
        <authorList>
            <consortium name="Ensembl"/>
        </authorList>
    </citation>
    <scope>IDENTIFICATION</scope>
</reference>
<dbReference type="SMART" id="SM00969">
    <property type="entry name" value="SOCS_box"/>
    <property type="match status" value="1"/>
</dbReference>
<dbReference type="SMART" id="SM00253">
    <property type="entry name" value="SOCS"/>
    <property type="match status" value="1"/>
</dbReference>
<dbReference type="GO" id="GO:0035556">
    <property type="term" value="P:intracellular signal transduction"/>
    <property type="evidence" value="ECO:0007669"/>
    <property type="project" value="InterPro"/>
</dbReference>
<evidence type="ECO:0000256" key="6">
    <source>
        <dbReference type="PROSITE-ProRule" id="PRU00191"/>
    </source>
</evidence>
<accession>A0A8C5BKS4</accession>
<dbReference type="GO" id="GO:0045620">
    <property type="term" value="P:negative regulation of lymphocyte differentiation"/>
    <property type="evidence" value="ECO:0007669"/>
    <property type="project" value="Ensembl"/>
</dbReference>
<dbReference type="SUPFAM" id="SSF55550">
    <property type="entry name" value="SH2 domain"/>
    <property type="match status" value="1"/>
</dbReference>
<dbReference type="GO" id="GO:0016567">
    <property type="term" value="P:protein ubiquitination"/>
    <property type="evidence" value="ECO:0007669"/>
    <property type="project" value="UniProtKB-UniPathway"/>
</dbReference>
<name>A0A8C5BKS4_GADMO</name>
<proteinExistence type="predicted"/>
<evidence type="ECO:0000259" key="8">
    <source>
        <dbReference type="PROSITE" id="PS50001"/>
    </source>
</evidence>
<keyword evidence="4" id="KW-0833">Ubl conjugation pathway</keyword>
<dbReference type="GO" id="GO:0046854">
    <property type="term" value="P:phosphatidylinositol phosphate biosynthetic process"/>
    <property type="evidence" value="ECO:0007669"/>
    <property type="project" value="TreeGrafter"/>
</dbReference>
<dbReference type="PROSITE" id="PS50001">
    <property type="entry name" value="SH2"/>
    <property type="match status" value="1"/>
</dbReference>
<dbReference type="InterPro" id="IPR000980">
    <property type="entry name" value="SH2"/>
</dbReference>
<evidence type="ECO:0000256" key="4">
    <source>
        <dbReference type="ARBA" id="ARBA00022786"/>
    </source>
</evidence>
<dbReference type="SMART" id="SM00252">
    <property type="entry name" value="SH2"/>
    <property type="match status" value="1"/>
</dbReference>
<reference evidence="10" key="2">
    <citation type="submission" date="2025-09" db="UniProtKB">
        <authorList>
            <consortium name="Ensembl"/>
        </authorList>
    </citation>
    <scope>IDENTIFICATION</scope>
</reference>
<dbReference type="GeneTree" id="ENSGT00940000157392"/>
<evidence type="ECO:0000256" key="5">
    <source>
        <dbReference type="ARBA" id="ARBA00022999"/>
    </source>
</evidence>
<dbReference type="InterPro" id="IPR036860">
    <property type="entry name" value="SH2_dom_sf"/>
</dbReference>
<dbReference type="SUPFAM" id="SSF158235">
    <property type="entry name" value="SOCS box-like"/>
    <property type="match status" value="1"/>
</dbReference>
<dbReference type="GO" id="GO:0046935">
    <property type="term" value="F:1-phosphatidylinositol-3-kinase regulator activity"/>
    <property type="evidence" value="ECO:0007669"/>
    <property type="project" value="TreeGrafter"/>
</dbReference>
<feature type="domain" description="SOCS box" evidence="9">
    <location>
        <begin position="203"/>
        <end position="251"/>
    </location>
</feature>
<evidence type="ECO:0000256" key="2">
    <source>
        <dbReference type="ARBA" id="ARBA00022604"/>
    </source>
</evidence>
<dbReference type="PANTHER" id="PTHR10155:SF9">
    <property type="entry name" value="CYTOKINE-INDUCIBLE SH2-CONTAINING PROTEIN"/>
    <property type="match status" value="1"/>
</dbReference>
<dbReference type="Ensembl" id="ENSGMOT00000038093.1">
    <property type="protein sequence ID" value="ENSGMOP00000047103.1"/>
    <property type="gene ID" value="ENSGMOG00000016011.2"/>
</dbReference>
<dbReference type="PROSITE" id="PS50225">
    <property type="entry name" value="SOCS"/>
    <property type="match status" value="1"/>
</dbReference>
<dbReference type="Gene3D" id="3.30.505.10">
    <property type="entry name" value="SH2 domain"/>
    <property type="match status" value="1"/>
</dbReference>
<dbReference type="Proteomes" id="UP000694546">
    <property type="component" value="Chromosome 13"/>
</dbReference>
<organism evidence="10 11">
    <name type="scientific">Gadus morhua</name>
    <name type="common">Atlantic cod</name>
    <dbReference type="NCBI Taxonomy" id="8049"/>
    <lineage>
        <taxon>Eukaryota</taxon>
        <taxon>Metazoa</taxon>
        <taxon>Chordata</taxon>
        <taxon>Craniata</taxon>
        <taxon>Vertebrata</taxon>
        <taxon>Euteleostomi</taxon>
        <taxon>Actinopterygii</taxon>
        <taxon>Neopterygii</taxon>
        <taxon>Teleostei</taxon>
        <taxon>Neoteleostei</taxon>
        <taxon>Acanthomorphata</taxon>
        <taxon>Zeiogadaria</taxon>
        <taxon>Gadariae</taxon>
        <taxon>Gadiformes</taxon>
        <taxon>Gadoidei</taxon>
        <taxon>Gadidae</taxon>
        <taxon>Gadus</taxon>
    </lineage>
</organism>
<dbReference type="InterPro" id="IPR036036">
    <property type="entry name" value="SOCS_box-like_dom_sf"/>
</dbReference>
<keyword evidence="2" id="KW-0341">Growth regulation</keyword>
<dbReference type="GO" id="GO:0005942">
    <property type="term" value="C:phosphatidylinositol 3-kinase complex"/>
    <property type="evidence" value="ECO:0007669"/>
    <property type="project" value="TreeGrafter"/>
</dbReference>
<dbReference type="GO" id="GO:0045647">
    <property type="term" value="P:negative regulation of erythrocyte differentiation"/>
    <property type="evidence" value="ECO:0007669"/>
    <property type="project" value="Ensembl"/>
</dbReference>
<sequence length="252" mass="27629">MILCVQSPRTHLPTRAPSTALPLGMRPGAVSPPHCVQSPPLICDPTKDLRAIASNFCHLENSATPHTEPVLTLRVCAGWYWGAITAAQAHAALQEASEGAFLVRDSSHPQYMLTLSVRTARGPTSIRIQYSQAQFLLDSSPPARLGMLSFPDVPSLVEHYMGPGRKVREEKAEDTGSSCKTAQQQLLPPPKQPSANEASVVLKLRTAVYKSQGFPSLQHLTRLTINRHSDQPERLSLPRPLLGFIKDYPFKV</sequence>
<dbReference type="PRINTS" id="PR00401">
    <property type="entry name" value="SH2DOMAIN"/>
</dbReference>
<feature type="domain" description="SH2" evidence="8">
    <location>
        <begin position="79"/>
        <end position="160"/>
    </location>
</feature>
<evidence type="ECO:0000313" key="10">
    <source>
        <dbReference type="Ensembl" id="ENSGMOP00000047103.1"/>
    </source>
</evidence>
<feature type="region of interest" description="Disordered" evidence="7">
    <location>
        <begin position="167"/>
        <end position="194"/>
    </location>
</feature>
<evidence type="ECO:0000256" key="7">
    <source>
        <dbReference type="SAM" id="MobiDB-lite"/>
    </source>
</evidence>
<protein>
    <submittedName>
        <fullName evidence="10">Cytokine inducible SH2-containing protein a</fullName>
    </submittedName>
</protein>
<dbReference type="InterPro" id="IPR001496">
    <property type="entry name" value="SOCS_box"/>
</dbReference>
<evidence type="ECO:0000259" key="9">
    <source>
        <dbReference type="PROSITE" id="PS50225"/>
    </source>
</evidence>